<protein>
    <submittedName>
        <fullName evidence="1">Uncharacterized protein</fullName>
    </submittedName>
</protein>
<gene>
    <name evidence="1" type="ORF">HGG82_07860</name>
</gene>
<dbReference type="AlphaFoldDB" id="A0A847R1H3"/>
<dbReference type="RefSeq" id="WP_168824497.1">
    <property type="nucleotide sequence ID" value="NZ_CP073013.1"/>
</dbReference>
<dbReference type="EMBL" id="JABAEK010000006">
    <property type="protein sequence ID" value="NLQ17542.1"/>
    <property type="molecule type" value="Genomic_DNA"/>
</dbReference>
<keyword evidence="2" id="KW-1185">Reference proteome</keyword>
<name>A0A847R1H3_9GAMM</name>
<evidence type="ECO:0000313" key="2">
    <source>
        <dbReference type="Proteomes" id="UP000586067"/>
    </source>
</evidence>
<dbReference type="Proteomes" id="UP000586067">
    <property type="component" value="Unassembled WGS sequence"/>
</dbReference>
<sequence>MKYDYMLKINGERAGLVSHDVALNTMMPGRATFVVESAVSLSGTAFFSFGVDGRQQQGQFYGYIERSTPAGKGVQTIFCREKSNMLEMPVPLALRNVTLKEVLTKVKEITGLGFDLPVADYAAKKVPHFINTGNGFHLIKAIADVFGISGYLWQQRRDGLIYVGSWKDGHWPDTPIHIPAAVLDKQLATQSAEIMAIPGIRPNYLLNDNRLTSVRMIESKMVVSWKR</sequence>
<accession>A0A847R1H3</accession>
<proteinExistence type="predicted"/>
<comment type="caution">
    <text evidence="1">The sequence shown here is derived from an EMBL/GenBank/DDBJ whole genome shotgun (WGS) entry which is preliminary data.</text>
</comment>
<evidence type="ECO:0000313" key="1">
    <source>
        <dbReference type="EMBL" id="NLQ17542.1"/>
    </source>
</evidence>
<reference evidence="1 2" key="1">
    <citation type="submission" date="2020-04" db="EMBL/GenBank/DDBJ databases">
        <title>Marinomonas sp. M1K-6 isolated from the deep seawater of the Mariana Trench.</title>
        <authorList>
            <person name="Li Y."/>
        </authorList>
    </citation>
    <scope>NUCLEOTIDE SEQUENCE [LARGE SCALE GENOMIC DNA]</scope>
    <source>
        <strain evidence="1 2">M1K-6</strain>
    </source>
</reference>
<organism evidence="1 2">
    <name type="scientific">Marinomonas profundi</name>
    <dbReference type="NCBI Taxonomy" id="2726122"/>
    <lineage>
        <taxon>Bacteria</taxon>
        <taxon>Pseudomonadati</taxon>
        <taxon>Pseudomonadota</taxon>
        <taxon>Gammaproteobacteria</taxon>
        <taxon>Oceanospirillales</taxon>
        <taxon>Oceanospirillaceae</taxon>
        <taxon>Marinomonas</taxon>
    </lineage>
</organism>